<protein>
    <recommendedName>
        <fullName evidence="5">Secreted protein</fullName>
    </recommendedName>
</protein>
<dbReference type="AlphaFoldDB" id="A0AA40CF49"/>
<feature type="signal peptide" evidence="2">
    <location>
        <begin position="1"/>
        <end position="19"/>
    </location>
</feature>
<proteinExistence type="predicted"/>
<evidence type="ECO:0000313" key="3">
    <source>
        <dbReference type="EMBL" id="KAK0635138.1"/>
    </source>
</evidence>
<sequence length="89" mass="9736">MVLVHVVTALAGLVPLLGSRDGKLSRSQQHHHHQLIILHLRVKEQTPCSLRVAHQSPNSALKTGSPSIADPFPPKAKVAIVRHQRAKQP</sequence>
<feature type="region of interest" description="Disordered" evidence="1">
    <location>
        <begin position="55"/>
        <end position="74"/>
    </location>
</feature>
<gene>
    <name evidence="3" type="ORF">B0T17DRAFT_31952</name>
</gene>
<keyword evidence="2" id="KW-0732">Signal</keyword>
<dbReference type="Proteomes" id="UP001174934">
    <property type="component" value="Unassembled WGS sequence"/>
</dbReference>
<dbReference type="EMBL" id="JAULSR010000001">
    <property type="protein sequence ID" value="KAK0635138.1"/>
    <property type="molecule type" value="Genomic_DNA"/>
</dbReference>
<comment type="caution">
    <text evidence="3">The sequence shown here is derived from an EMBL/GenBank/DDBJ whole genome shotgun (WGS) entry which is preliminary data.</text>
</comment>
<name>A0AA40CF49_9PEZI</name>
<evidence type="ECO:0000313" key="4">
    <source>
        <dbReference type="Proteomes" id="UP001174934"/>
    </source>
</evidence>
<evidence type="ECO:0000256" key="1">
    <source>
        <dbReference type="SAM" id="MobiDB-lite"/>
    </source>
</evidence>
<evidence type="ECO:0000256" key="2">
    <source>
        <dbReference type="SAM" id="SignalP"/>
    </source>
</evidence>
<accession>A0AA40CF49</accession>
<feature type="chain" id="PRO_5041262332" description="Secreted protein" evidence="2">
    <location>
        <begin position="20"/>
        <end position="89"/>
    </location>
</feature>
<keyword evidence="4" id="KW-1185">Reference proteome</keyword>
<reference evidence="3" key="1">
    <citation type="submission" date="2023-06" db="EMBL/GenBank/DDBJ databases">
        <title>Genome-scale phylogeny and comparative genomics of the fungal order Sordariales.</title>
        <authorList>
            <consortium name="Lawrence Berkeley National Laboratory"/>
            <person name="Hensen N."/>
            <person name="Bonometti L."/>
            <person name="Westerberg I."/>
            <person name="Brannstrom I.O."/>
            <person name="Guillou S."/>
            <person name="Cros-Aarteil S."/>
            <person name="Calhoun S."/>
            <person name="Haridas S."/>
            <person name="Kuo A."/>
            <person name="Mondo S."/>
            <person name="Pangilinan J."/>
            <person name="Riley R."/>
            <person name="LaButti K."/>
            <person name="Andreopoulos B."/>
            <person name="Lipzen A."/>
            <person name="Chen C."/>
            <person name="Yanf M."/>
            <person name="Daum C."/>
            <person name="Ng V."/>
            <person name="Clum A."/>
            <person name="Steindorff A."/>
            <person name="Ohm R."/>
            <person name="Martin F."/>
            <person name="Silar P."/>
            <person name="Natvig D."/>
            <person name="Lalanne C."/>
            <person name="Gautier V."/>
            <person name="Ament-velasquez S.L."/>
            <person name="Kruys A."/>
            <person name="Hutchinson M.I."/>
            <person name="Powell A.J."/>
            <person name="Barry K."/>
            <person name="Miller A.N."/>
            <person name="Grigoriev I.V."/>
            <person name="Debuchy R."/>
            <person name="Gladieux P."/>
            <person name="Thoren M.H."/>
            <person name="Johannesson H."/>
        </authorList>
    </citation>
    <scope>NUCLEOTIDE SEQUENCE</scope>
    <source>
        <strain evidence="3">SMH3391-2</strain>
    </source>
</reference>
<feature type="compositionally biased region" description="Polar residues" evidence="1">
    <location>
        <begin position="55"/>
        <end position="66"/>
    </location>
</feature>
<organism evidence="3 4">
    <name type="scientific">Bombardia bombarda</name>
    <dbReference type="NCBI Taxonomy" id="252184"/>
    <lineage>
        <taxon>Eukaryota</taxon>
        <taxon>Fungi</taxon>
        <taxon>Dikarya</taxon>
        <taxon>Ascomycota</taxon>
        <taxon>Pezizomycotina</taxon>
        <taxon>Sordariomycetes</taxon>
        <taxon>Sordariomycetidae</taxon>
        <taxon>Sordariales</taxon>
        <taxon>Lasiosphaeriaceae</taxon>
        <taxon>Bombardia</taxon>
    </lineage>
</organism>
<evidence type="ECO:0008006" key="5">
    <source>
        <dbReference type="Google" id="ProtNLM"/>
    </source>
</evidence>